<feature type="compositionally biased region" description="Low complexity" evidence="1">
    <location>
        <begin position="221"/>
        <end position="230"/>
    </location>
</feature>
<keyword evidence="3" id="KW-1185">Reference proteome</keyword>
<protein>
    <submittedName>
        <fullName evidence="2">Uncharacterized protein</fullName>
    </submittedName>
</protein>
<dbReference type="EMBL" id="CADEAL010001389">
    <property type="protein sequence ID" value="CAB1431919.1"/>
    <property type="molecule type" value="Genomic_DNA"/>
</dbReference>
<reference evidence="2" key="1">
    <citation type="submission" date="2020-03" db="EMBL/GenBank/DDBJ databases">
        <authorList>
            <person name="Weist P."/>
        </authorList>
    </citation>
    <scope>NUCLEOTIDE SEQUENCE</scope>
</reference>
<dbReference type="Proteomes" id="UP001153269">
    <property type="component" value="Unassembled WGS sequence"/>
</dbReference>
<feature type="compositionally biased region" description="Basic and acidic residues" evidence="1">
    <location>
        <begin position="206"/>
        <end position="216"/>
    </location>
</feature>
<feature type="region of interest" description="Disordered" evidence="1">
    <location>
        <begin position="60"/>
        <end position="80"/>
    </location>
</feature>
<organism evidence="2 3">
    <name type="scientific">Pleuronectes platessa</name>
    <name type="common">European plaice</name>
    <dbReference type="NCBI Taxonomy" id="8262"/>
    <lineage>
        <taxon>Eukaryota</taxon>
        <taxon>Metazoa</taxon>
        <taxon>Chordata</taxon>
        <taxon>Craniata</taxon>
        <taxon>Vertebrata</taxon>
        <taxon>Euteleostomi</taxon>
        <taxon>Actinopterygii</taxon>
        <taxon>Neopterygii</taxon>
        <taxon>Teleostei</taxon>
        <taxon>Neoteleostei</taxon>
        <taxon>Acanthomorphata</taxon>
        <taxon>Carangaria</taxon>
        <taxon>Pleuronectiformes</taxon>
        <taxon>Pleuronectoidei</taxon>
        <taxon>Pleuronectidae</taxon>
        <taxon>Pleuronectes</taxon>
    </lineage>
</organism>
<name>A0A9N7UH18_PLEPL</name>
<sequence length="346" mass="36528">MIHRILNRISSGTLSLKKKSPVCCVSSVKPSSSSLSPCGAASPSPCASLLLPPPPPLLPPPSSSLLLPPPPSSPPPSSSSLSPLWSSESFALSLLLPPPAPSSSLLPPPPSSSSSTTLSPDHFFLSLFPTLPSLSFFSQSSLLLFPVTSLFLLALPSLIHYPPLPLLSLFLPRSPLPLSPARPPPLPPPPPSFTPERCIIITTSPDKPRDTGEAPVHRPNSSSSSSSSLSQADVVTAELMEDGLGLAAEVIEPLRSHLLLMAPGASAADLHHHRMEKLEQHEDGGVEIRGNGAAHISTSSGHRAEMRTSSFESEVLQENSGSLCPGWWRRSSLSGFMRREEQGLLG</sequence>
<comment type="caution">
    <text evidence="2">The sequence shown here is derived from an EMBL/GenBank/DDBJ whole genome shotgun (WGS) entry which is preliminary data.</text>
</comment>
<evidence type="ECO:0000256" key="1">
    <source>
        <dbReference type="SAM" id="MobiDB-lite"/>
    </source>
</evidence>
<accession>A0A9N7UH18</accession>
<evidence type="ECO:0000313" key="2">
    <source>
        <dbReference type="EMBL" id="CAB1431919.1"/>
    </source>
</evidence>
<gene>
    <name evidence="2" type="ORF">PLEPLA_LOCUS19976</name>
</gene>
<feature type="compositionally biased region" description="Pro residues" evidence="1">
    <location>
        <begin position="60"/>
        <end position="77"/>
    </location>
</feature>
<dbReference type="AlphaFoldDB" id="A0A9N7UH18"/>
<proteinExistence type="predicted"/>
<feature type="region of interest" description="Disordered" evidence="1">
    <location>
        <begin position="202"/>
        <end position="232"/>
    </location>
</feature>
<evidence type="ECO:0000313" key="3">
    <source>
        <dbReference type="Proteomes" id="UP001153269"/>
    </source>
</evidence>